<dbReference type="InterPro" id="IPR018108">
    <property type="entry name" value="MCP_transmembrane"/>
</dbReference>
<keyword evidence="12" id="KW-1185">Reference proteome</keyword>
<organism evidence="11 12">
    <name type="scientific">Hibiscus sabdariffa</name>
    <name type="common">roselle</name>
    <dbReference type="NCBI Taxonomy" id="183260"/>
    <lineage>
        <taxon>Eukaryota</taxon>
        <taxon>Viridiplantae</taxon>
        <taxon>Streptophyta</taxon>
        <taxon>Embryophyta</taxon>
        <taxon>Tracheophyta</taxon>
        <taxon>Spermatophyta</taxon>
        <taxon>Magnoliopsida</taxon>
        <taxon>eudicotyledons</taxon>
        <taxon>Gunneridae</taxon>
        <taxon>Pentapetalae</taxon>
        <taxon>rosids</taxon>
        <taxon>malvids</taxon>
        <taxon>Malvales</taxon>
        <taxon>Malvaceae</taxon>
        <taxon>Malvoideae</taxon>
        <taxon>Hibiscus</taxon>
    </lineage>
</organism>
<evidence type="ECO:0000313" key="12">
    <source>
        <dbReference type="Proteomes" id="UP001472677"/>
    </source>
</evidence>
<comment type="subunit">
    <text evidence="10">Monomer.</text>
</comment>
<name>A0ABR2FD39_9ROSI</name>
<dbReference type="PRINTS" id="PR00927">
    <property type="entry name" value="ADPTRNSLCASE"/>
</dbReference>
<dbReference type="PROSITE" id="PS50920">
    <property type="entry name" value="SOLCAR"/>
    <property type="match status" value="1"/>
</dbReference>
<evidence type="ECO:0000256" key="10">
    <source>
        <dbReference type="RuleBase" id="RU368008"/>
    </source>
</evidence>
<evidence type="ECO:0000256" key="3">
    <source>
        <dbReference type="ARBA" id="ARBA00022448"/>
    </source>
</evidence>
<evidence type="ECO:0000256" key="5">
    <source>
        <dbReference type="ARBA" id="ARBA00022737"/>
    </source>
</evidence>
<dbReference type="SUPFAM" id="SSF103506">
    <property type="entry name" value="Mitochondrial carrier"/>
    <property type="match status" value="1"/>
</dbReference>
<accession>A0ABR2FD39</accession>
<keyword evidence="5" id="KW-0677">Repeat</keyword>
<reference evidence="11 12" key="1">
    <citation type="journal article" date="2024" name="G3 (Bethesda)">
        <title>Genome assembly of Hibiscus sabdariffa L. provides insights into metabolisms of medicinal natural products.</title>
        <authorList>
            <person name="Kim T."/>
        </authorList>
    </citation>
    <scope>NUCLEOTIDE SEQUENCE [LARGE SCALE GENOMIC DNA]</scope>
    <source>
        <strain evidence="11">TK-2024</strain>
        <tissue evidence="11">Old leaves</tissue>
    </source>
</reference>
<comment type="subcellular location">
    <subcellularLocation>
        <location evidence="1 10">Membrane</location>
        <topology evidence="1 10">Multi-pass membrane protein</topology>
    </subcellularLocation>
</comment>
<keyword evidence="6" id="KW-1133">Transmembrane helix</keyword>
<comment type="caution">
    <text evidence="11">The sequence shown here is derived from an EMBL/GenBank/DDBJ whole genome shotgun (WGS) entry which is preliminary data.</text>
</comment>
<evidence type="ECO:0000256" key="9">
    <source>
        <dbReference type="RuleBase" id="RU000488"/>
    </source>
</evidence>
<evidence type="ECO:0000256" key="7">
    <source>
        <dbReference type="ARBA" id="ARBA00023136"/>
    </source>
</evidence>
<evidence type="ECO:0000256" key="4">
    <source>
        <dbReference type="ARBA" id="ARBA00022692"/>
    </source>
</evidence>
<dbReference type="PANTHER" id="PTHR45635:SF41">
    <property type="entry name" value="ADP,ATP CARRIER PROTEIN 1, MITOCHONDRIAL"/>
    <property type="match status" value="1"/>
</dbReference>
<comment type="function">
    <text evidence="10">Catalyzes the exchange of ADP and ATP across the membrane.</text>
</comment>
<dbReference type="Gene3D" id="1.50.40.10">
    <property type="entry name" value="Mitochondrial carrier domain"/>
    <property type="match status" value="1"/>
</dbReference>
<dbReference type="EMBL" id="JBBPBM010000006">
    <property type="protein sequence ID" value="KAK8578816.1"/>
    <property type="molecule type" value="Genomic_DNA"/>
</dbReference>
<evidence type="ECO:0000256" key="1">
    <source>
        <dbReference type="ARBA" id="ARBA00004141"/>
    </source>
</evidence>
<feature type="repeat" description="Solcar" evidence="8">
    <location>
        <begin position="17"/>
        <end position="93"/>
    </location>
</feature>
<evidence type="ECO:0000256" key="2">
    <source>
        <dbReference type="ARBA" id="ARBA00006375"/>
    </source>
</evidence>
<dbReference type="PANTHER" id="PTHR45635">
    <property type="entry name" value="ADP,ATP CARRIER PROTEIN 1-RELATED-RELATED"/>
    <property type="match status" value="1"/>
</dbReference>
<evidence type="ECO:0000256" key="8">
    <source>
        <dbReference type="PROSITE-ProRule" id="PRU00282"/>
    </source>
</evidence>
<evidence type="ECO:0000313" key="11">
    <source>
        <dbReference type="EMBL" id="KAK8578816.1"/>
    </source>
</evidence>
<dbReference type="Proteomes" id="UP001472677">
    <property type="component" value="Unassembled WGS sequence"/>
</dbReference>
<gene>
    <name evidence="11" type="ORF">V6N12_069160</name>
</gene>
<evidence type="ECO:0000256" key="6">
    <source>
        <dbReference type="ARBA" id="ARBA00022989"/>
    </source>
</evidence>
<dbReference type="Pfam" id="PF00153">
    <property type="entry name" value="Mito_carr"/>
    <property type="match status" value="1"/>
</dbReference>
<keyword evidence="3 9" id="KW-0813">Transport</keyword>
<proteinExistence type="inferred from homology"/>
<sequence>MNCLLTVTVNCKDLLSCGKCVNIVHMALMPKLPCFCLSNVVLINFRLSEPYKDIGDCFKRTIQDEGFGSLWRGNTANVIRYFPTQAMNFAFKD</sequence>
<dbReference type="InterPro" id="IPR002113">
    <property type="entry name" value="ADT_euk_type"/>
</dbReference>
<protein>
    <recommendedName>
        <fullName evidence="10">ADP/ATP translocase</fullName>
    </recommendedName>
    <alternativeName>
        <fullName evidence="10">ADP,ATP carrier protein</fullName>
    </alternativeName>
</protein>
<dbReference type="InterPro" id="IPR023395">
    <property type="entry name" value="MCP_dom_sf"/>
</dbReference>
<keyword evidence="4 8" id="KW-0812">Transmembrane</keyword>
<comment type="similarity">
    <text evidence="2 9">Belongs to the mitochondrial carrier (TC 2.A.29) family.</text>
</comment>
<keyword evidence="7 8" id="KW-0472">Membrane</keyword>